<dbReference type="InterPro" id="IPR006656">
    <property type="entry name" value="Mopterin_OxRdtase"/>
</dbReference>
<dbReference type="InterPro" id="IPR037920">
    <property type="entry name" value="YoaE_C"/>
</dbReference>
<feature type="domain" description="4Fe-4S Mo/W bis-MGD-type" evidence="8">
    <location>
        <begin position="5"/>
        <end position="62"/>
    </location>
</feature>
<dbReference type="Gene3D" id="3.40.228.10">
    <property type="entry name" value="Dimethylsulfoxide Reductase, domain 2"/>
    <property type="match status" value="1"/>
</dbReference>
<keyword evidence="5" id="KW-0560">Oxidoreductase</keyword>
<comment type="similarity">
    <text evidence="2">Belongs to the prokaryotic molybdopterin-containing oxidoreductase family.</text>
</comment>
<accession>A0ABV5WLU7</accession>
<reference evidence="9 10" key="1">
    <citation type="submission" date="2024-09" db="EMBL/GenBank/DDBJ databases">
        <authorList>
            <person name="Sun Q."/>
            <person name="Mori K."/>
        </authorList>
    </citation>
    <scope>NUCLEOTIDE SEQUENCE [LARGE SCALE GENOMIC DNA]</scope>
    <source>
        <strain evidence="9 10">JCM 11201</strain>
    </source>
</reference>
<dbReference type="PANTHER" id="PTHR43742:SF6">
    <property type="entry name" value="OXIDOREDUCTASE YYAE-RELATED"/>
    <property type="match status" value="1"/>
</dbReference>
<gene>
    <name evidence="9" type="ORF">ACFFMS_25490</name>
</gene>
<comment type="caution">
    <text evidence="9">The sequence shown here is derived from an EMBL/GenBank/DDBJ whole genome shotgun (WGS) entry which is preliminary data.</text>
</comment>
<dbReference type="SUPFAM" id="SSF53706">
    <property type="entry name" value="Formate dehydrogenase/DMSO reductase, domains 1-3"/>
    <property type="match status" value="1"/>
</dbReference>
<keyword evidence="3" id="KW-0500">Molybdenum</keyword>
<dbReference type="SUPFAM" id="SSF50692">
    <property type="entry name" value="ADC-like"/>
    <property type="match status" value="1"/>
</dbReference>
<dbReference type="PANTHER" id="PTHR43742">
    <property type="entry name" value="TRIMETHYLAMINE-N-OXIDE REDUCTASE"/>
    <property type="match status" value="1"/>
</dbReference>
<keyword evidence="7" id="KW-0411">Iron-sulfur</keyword>
<dbReference type="Gene3D" id="3.30.2070.10">
    <property type="entry name" value="Formate dehydrogenase/DMSO reductase"/>
    <property type="match status" value="1"/>
</dbReference>
<dbReference type="InterPro" id="IPR009010">
    <property type="entry name" value="Asp_de-COase-like_dom_sf"/>
</dbReference>
<dbReference type="PROSITE" id="PS51669">
    <property type="entry name" value="4FE4S_MOW_BIS_MGD"/>
    <property type="match status" value="1"/>
</dbReference>
<name>A0ABV5WLU7_9BACI</name>
<dbReference type="InterPro" id="IPR050612">
    <property type="entry name" value="Prok_Mopterin_Oxidored"/>
</dbReference>
<evidence type="ECO:0000256" key="7">
    <source>
        <dbReference type="ARBA" id="ARBA00023014"/>
    </source>
</evidence>
<dbReference type="CDD" id="cd02766">
    <property type="entry name" value="MopB_3"/>
    <property type="match status" value="1"/>
</dbReference>
<dbReference type="Pfam" id="PF00384">
    <property type="entry name" value="Molybdopterin"/>
    <property type="match status" value="1"/>
</dbReference>
<keyword evidence="4" id="KW-0479">Metal-binding</keyword>
<dbReference type="RefSeq" id="WP_379951783.1">
    <property type="nucleotide sequence ID" value="NZ_JBHMAF010000194.1"/>
</dbReference>
<dbReference type="PROSITE" id="PS00490">
    <property type="entry name" value="MOLYBDOPTERIN_PROK_2"/>
    <property type="match status" value="1"/>
</dbReference>
<evidence type="ECO:0000256" key="6">
    <source>
        <dbReference type="ARBA" id="ARBA00023004"/>
    </source>
</evidence>
<dbReference type="InterPro" id="IPR006657">
    <property type="entry name" value="MoPterin_dinucl-bd_dom"/>
</dbReference>
<dbReference type="CDD" id="cd02786">
    <property type="entry name" value="MopB_CT_3"/>
    <property type="match status" value="1"/>
</dbReference>
<dbReference type="Gene3D" id="2.20.25.90">
    <property type="entry name" value="ADC-like domains"/>
    <property type="match status" value="1"/>
</dbReference>
<evidence type="ECO:0000256" key="1">
    <source>
        <dbReference type="ARBA" id="ARBA00001942"/>
    </source>
</evidence>
<dbReference type="InterPro" id="IPR006963">
    <property type="entry name" value="Mopterin_OxRdtase_4Fe-4S_dom"/>
</dbReference>
<keyword evidence="6" id="KW-0408">Iron</keyword>
<dbReference type="Gene3D" id="3.40.50.740">
    <property type="match status" value="1"/>
</dbReference>
<evidence type="ECO:0000256" key="4">
    <source>
        <dbReference type="ARBA" id="ARBA00022723"/>
    </source>
</evidence>
<proteinExistence type="inferred from homology"/>
<evidence type="ECO:0000256" key="2">
    <source>
        <dbReference type="ARBA" id="ARBA00010312"/>
    </source>
</evidence>
<protein>
    <submittedName>
        <fullName evidence="9">Molybdopterin-dependent oxidoreductase</fullName>
    </submittedName>
</protein>
<organism evidence="9 10">
    <name type="scientific">Ectobacillus funiculus</name>
    <dbReference type="NCBI Taxonomy" id="137993"/>
    <lineage>
        <taxon>Bacteria</taxon>
        <taxon>Bacillati</taxon>
        <taxon>Bacillota</taxon>
        <taxon>Bacilli</taxon>
        <taxon>Bacillales</taxon>
        <taxon>Bacillaceae</taxon>
        <taxon>Ectobacillus</taxon>
    </lineage>
</organism>
<evidence type="ECO:0000256" key="5">
    <source>
        <dbReference type="ARBA" id="ARBA00023002"/>
    </source>
</evidence>
<dbReference type="Proteomes" id="UP001589609">
    <property type="component" value="Unassembled WGS sequence"/>
</dbReference>
<evidence type="ECO:0000313" key="9">
    <source>
        <dbReference type="EMBL" id="MFB9761596.1"/>
    </source>
</evidence>
<evidence type="ECO:0000256" key="3">
    <source>
        <dbReference type="ARBA" id="ARBA00022505"/>
    </source>
</evidence>
<dbReference type="Gene3D" id="2.40.40.20">
    <property type="match status" value="1"/>
</dbReference>
<comment type="cofactor">
    <cofactor evidence="1">
        <name>Mo-bis(molybdopterin guanine dinucleotide)</name>
        <dbReference type="ChEBI" id="CHEBI:60539"/>
    </cofactor>
</comment>
<dbReference type="Pfam" id="PF01568">
    <property type="entry name" value="Molydop_binding"/>
    <property type="match status" value="1"/>
</dbReference>
<keyword evidence="10" id="KW-1185">Reference proteome</keyword>
<dbReference type="SMART" id="SM00926">
    <property type="entry name" value="Molybdop_Fe4S4"/>
    <property type="match status" value="1"/>
</dbReference>
<dbReference type="Pfam" id="PF04879">
    <property type="entry name" value="Molybdop_Fe4S4"/>
    <property type="match status" value="1"/>
</dbReference>
<dbReference type="EMBL" id="JBHMAF010000194">
    <property type="protein sequence ID" value="MFB9761596.1"/>
    <property type="molecule type" value="Genomic_DNA"/>
</dbReference>
<sequence length="678" mass="75363">MLSNIERLVSVCSLDCPDTCSLIVEKIDEKIVKVTGNPEHPVTKGVICHKVRHTPDKVHHPDRLLYPLKRVGAKGEGTFKRISWEEAYAEIKEKFTAIIDEYGAEAILPYSFYGNMGVINTEGMDRRFFHRLGVSQLERSICNAAGSTGYVYTMGKSAGVDPEDTVHSKLIIIWGCNLLSTNMHQAMFLTEARKNGAKIVVIDVHENRTAKWGDWFIPILPGTDAALALGIMHILIEENLLDKAFIDAYTVGFEQLREQARDYTPEKVSALTGVSVEDIKKLARLYGTTTPSFIRIGNGLQHHDNGGMIVRAISCLPALTGQWAHLGGGAVKGNSSFSSFNSFLLERPDLMPQPAPRIINMNQLGRALLEIAEPPVKALFIYNCNPAQVAPEQTKVRNGLLRDDLFTVVHELFMTDTAKYADLVLPATSSFENLDLYSSYWHLYIMLNEPVLQPQGEAKSNFTLFKELAALMDFEEACFQDSEEDMIRQALDNPRNPHLLGITYEGLRQNKWLRAQTNQIAPAYQNPPTPSGKIELFSESLEQQGLSPLPAHVPLQDSKYPLRFVPGPNHQFLNTSLANLPKLQKLEGRPVIYLNVEDAQSRGIQNGDIVKIWNDRGSCRLFASVGQAVLPGVAVTQGLWWEDEELGYISVNTLTPDALSDIANGATFFSGTVEVEKA</sequence>
<evidence type="ECO:0000313" key="10">
    <source>
        <dbReference type="Proteomes" id="UP001589609"/>
    </source>
</evidence>
<evidence type="ECO:0000259" key="8">
    <source>
        <dbReference type="PROSITE" id="PS51669"/>
    </source>
</evidence>
<dbReference type="InterPro" id="IPR006655">
    <property type="entry name" value="Mopterin_OxRdtase_prok_CS"/>
</dbReference>